<evidence type="ECO:0000256" key="1">
    <source>
        <dbReference type="SAM" id="Phobius"/>
    </source>
</evidence>
<accession>A0A5S9QIR2</accession>
<sequence length="106" mass="11743">MSMERSNINFSSLTIRLCGAAVLSLVYLMVLDLIFVLVLNEKQSWLNTLPLGVFLLPVVCSFIGLKTQEKYKYLLAVIGAIFGLVVAYLQLLWVATSFHTMLGGSI</sequence>
<organism evidence="2 3">
    <name type="scientific">BD1-7 clade bacterium</name>
    <dbReference type="NCBI Taxonomy" id="2029982"/>
    <lineage>
        <taxon>Bacteria</taxon>
        <taxon>Pseudomonadati</taxon>
        <taxon>Pseudomonadota</taxon>
        <taxon>Gammaproteobacteria</taxon>
        <taxon>Cellvibrionales</taxon>
        <taxon>Spongiibacteraceae</taxon>
        <taxon>BD1-7 clade</taxon>
    </lineage>
</organism>
<dbReference type="AlphaFoldDB" id="A0A5S9QIR2"/>
<gene>
    <name evidence="2" type="ORF">OPDIPICF_04825</name>
</gene>
<proteinExistence type="predicted"/>
<feature type="transmembrane region" description="Helical" evidence="1">
    <location>
        <begin position="20"/>
        <end position="39"/>
    </location>
</feature>
<name>A0A5S9QIR2_9GAMM</name>
<feature type="transmembrane region" description="Helical" evidence="1">
    <location>
        <begin position="72"/>
        <end position="95"/>
    </location>
</feature>
<feature type="transmembrane region" description="Helical" evidence="1">
    <location>
        <begin position="45"/>
        <end position="65"/>
    </location>
</feature>
<evidence type="ECO:0000313" key="3">
    <source>
        <dbReference type="Proteomes" id="UP000441399"/>
    </source>
</evidence>
<keyword evidence="3" id="KW-1185">Reference proteome</keyword>
<dbReference type="Proteomes" id="UP000441399">
    <property type="component" value="Unassembled WGS sequence"/>
</dbReference>
<keyword evidence="1" id="KW-0812">Transmembrane</keyword>
<evidence type="ECO:0000313" key="2">
    <source>
        <dbReference type="EMBL" id="CAA0118107.1"/>
    </source>
</evidence>
<keyword evidence="1" id="KW-0472">Membrane</keyword>
<dbReference type="EMBL" id="CACSIO010000033">
    <property type="protein sequence ID" value="CAA0118107.1"/>
    <property type="molecule type" value="Genomic_DNA"/>
</dbReference>
<keyword evidence="1" id="KW-1133">Transmembrane helix</keyword>
<protein>
    <submittedName>
        <fullName evidence="2">Uncharacterized protein</fullName>
    </submittedName>
</protein>
<reference evidence="2 3" key="1">
    <citation type="submission" date="2019-11" db="EMBL/GenBank/DDBJ databases">
        <authorList>
            <person name="Holert J."/>
        </authorList>
    </citation>
    <scope>NUCLEOTIDE SEQUENCE [LARGE SCALE GENOMIC DNA]</scope>
    <source>
        <strain evidence="2">SB11_3</strain>
    </source>
</reference>